<accession>A0A182PL37</accession>
<dbReference type="STRING" id="199890.A0A182PL37"/>
<dbReference type="EnsemblMetazoa" id="AEPI007654-RA">
    <property type="protein sequence ID" value="AEPI007654-PA"/>
    <property type="gene ID" value="AEPI007654"/>
</dbReference>
<dbReference type="GO" id="GO:0006406">
    <property type="term" value="P:mRNA export from nucleus"/>
    <property type="evidence" value="ECO:0007669"/>
    <property type="project" value="TreeGrafter"/>
</dbReference>
<dbReference type="PROSITE" id="PS50102">
    <property type="entry name" value="RRM"/>
    <property type="match status" value="1"/>
</dbReference>
<dbReference type="PANTHER" id="PTHR19965">
    <property type="entry name" value="RNA AND EXPORT FACTOR BINDING PROTEIN"/>
    <property type="match status" value="1"/>
</dbReference>
<dbReference type="Proteomes" id="UP000075885">
    <property type="component" value="Unassembled WGS sequence"/>
</dbReference>
<proteinExistence type="predicted"/>
<dbReference type="InterPro" id="IPR012677">
    <property type="entry name" value="Nucleotide-bd_a/b_plait_sf"/>
</dbReference>
<reference evidence="4" key="2">
    <citation type="submission" date="2020-05" db="UniProtKB">
        <authorList>
            <consortium name="EnsemblMetazoa"/>
        </authorList>
    </citation>
    <scope>IDENTIFICATION</scope>
    <source>
        <strain evidence="4">Epiroticus2</strain>
    </source>
</reference>
<reference evidence="5" key="1">
    <citation type="submission" date="2013-03" db="EMBL/GenBank/DDBJ databases">
        <title>The Genome Sequence of Anopheles epiroticus epiroticus2.</title>
        <authorList>
            <consortium name="The Broad Institute Genomics Platform"/>
            <person name="Neafsey D.E."/>
            <person name="Howell P."/>
            <person name="Walker B."/>
            <person name="Young S.K."/>
            <person name="Zeng Q."/>
            <person name="Gargeya S."/>
            <person name="Fitzgerald M."/>
            <person name="Haas B."/>
            <person name="Abouelleil A."/>
            <person name="Allen A.W."/>
            <person name="Alvarado L."/>
            <person name="Arachchi H.M."/>
            <person name="Berlin A.M."/>
            <person name="Chapman S.B."/>
            <person name="Gainer-Dewar J."/>
            <person name="Goldberg J."/>
            <person name="Griggs A."/>
            <person name="Gujja S."/>
            <person name="Hansen M."/>
            <person name="Howarth C."/>
            <person name="Imamovic A."/>
            <person name="Ireland A."/>
            <person name="Larimer J."/>
            <person name="McCowan C."/>
            <person name="Murphy C."/>
            <person name="Pearson M."/>
            <person name="Poon T.W."/>
            <person name="Priest M."/>
            <person name="Roberts A."/>
            <person name="Saif S."/>
            <person name="Shea T."/>
            <person name="Sisk P."/>
            <person name="Sykes S."/>
            <person name="Wortman J."/>
            <person name="Nusbaum C."/>
            <person name="Birren B."/>
        </authorList>
    </citation>
    <scope>NUCLEOTIDE SEQUENCE [LARGE SCALE GENOMIC DNA]</scope>
    <source>
        <strain evidence="5">Epiroticus2</strain>
    </source>
</reference>
<evidence type="ECO:0000313" key="5">
    <source>
        <dbReference type="Proteomes" id="UP000075885"/>
    </source>
</evidence>
<evidence type="ECO:0000313" key="4">
    <source>
        <dbReference type="EnsemblMetazoa" id="AEPI007654-PA"/>
    </source>
</evidence>
<dbReference type="InterPro" id="IPR035979">
    <property type="entry name" value="RBD_domain_sf"/>
</dbReference>
<dbReference type="InterPro" id="IPR000504">
    <property type="entry name" value="RRM_dom"/>
</dbReference>
<dbReference type="GO" id="GO:0005634">
    <property type="term" value="C:nucleus"/>
    <property type="evidence" value="ECO:0007669"/>
    <property type="project" value="TreeGrafter"/>
</dbReference>
<dbReference type="CDD" id="cd12681">
    <property type="entry name" value="RRM_SKAR"/>
    <property type="match status" value="1"/>
</dbReference>
<evidence type="ECO:0000256" key="1">
    <source>
        <dbReference type="ARBA" id="ARBA00022884"/>
    </source>
</evidence>
<protein>
    <recommendedName>
        <fullName evidence="3">RRM domain-containing protein</fullName>
    </recommendedName>
</protein>
<sequence length="457" mass="50550">MTDDINLSLEDIIRKRNIAAGKGRPAAVAGGGGTGFVKHSKGAGGAARGGAFRDYNEGNRTKPRPVVDARLKIIRNKRAKIRDARDHLTEQMRNRYARQRIHTSNHRIINHPMRRAEFPPRGVLGALLDRNNYGMSEHHKMPPLNRRYILPEYVATVAPHGTAVSMSGLPNYNATSYASRMNVDDIFEDEDEDMDEPYVTVDVNRRHTNGSVSRTLHNDAYTMPPLPRFRTVRATGNTMTNSSGSNGSSLMNQTVAAASEDPFGHYEINHRPNLSVPPPPLPASSRPLRSILRTRSTTSPTSAVTLASGNETLNLSPSMRARLERPPNLSASMGLFANMNYNEPPIKSYRTCSPSPPSPPPPPQITSGYRIVVSNLHPTVSQMDIQELFEDIGDLVESRLVRPGVAEVIYRNLKDAEKAVDAYHNRQLDGQPMNCLLVNPRATYKPTSSTTTTKYGR</sequence>
<dbReference type="AlphaFoldDB" id="A0A182PL37"/>
<dbReference type="VEuPathDB" id="VectorBase:AEPI007654"/>
<dbReference type="SMART" id="SM00360">
    <property type="entry name" value="RRM"/>
    <property type="match status" value="1"/>
</dbReference>
<organism evidence="4 5">
    <name type="scientific">Anopheles epiroticus</name>
    <dbReference type="NCBI Taxonomy" id="199890"/>
    <lineage>
        <taxon>Eukaryota</taxon>
        <taxon>Metazoa</taxon>
        <taxon>Ecdysozoa</taxon>
        <taxon>Arthropoda</taxon>
        <taxon>Hexapoda</taxon>
        <taxon>Insecta</taxon>
        <taxon>Pterygota</taxon>
        <taxon>Neoptera</taxon>
        <taxon>Endopterygota</taxon>
        <taxon>Diptera</taxon>
        <taxon>Nematocera</taxon>
        <taxon>Culicoidea</taxon>
        <taxon>Culicidae</taxon>
        <taxon>Anophelinae</taxon>
        <taxon>Anopheles</taxon>
    </lineage>
</organism>
<dbReference type="SUPFAM" id="SSF54928">
    <property type="entry name" value="RNA-binding domain, RBD"/>
    <property type="match status" value="1"/>
</dbReference>
<dbReference type="Gene3D" id="3.30.70.330">
    <property type="match status" value="1"/>
</dbReference>
<evidence type="ECO:0000256" key="2">
    <source>
        <dbReference type="PROSITE-ProRule" id="PRU00176"/>
    </source>
</evidence>
<dbReference type="GO" id="GO:0003729">
    <property type="term" value="F:mRNA binding"/>
    <property type="evidence" value="ECO:0007669"/>
    <property type="project" value="TreeGrafter"/>
</dbReference>
<keyword evidence="5" id="KW-1185">Reference proteome</keyword>
<name>A0A182PL37_9DIPT</name>
<dbReference type="InterPro" id="IPR051229">
    <property type="entry name" value="ALYREF_mRNA_export"/>
</dbReference>
<feature type="domain" description="RRM" evidence="3">
    <location>
        <begin position="369"/>
        <end position="440"/>
    </location>
</feature>
<dbReference type="Pfam" id="PF00076">
    <property type="entry name" value="RRM_1"/>
    <property type="match status" value="1"/>
</dbReference>
<evidence type="ECO:0000259" key="3">
    <source>
        <dbReference type="PROSITE" id="PS50102"/>
    </source>
</evidence>
<keyword evidence="1 2" id="KW-0694">RNA-binding</keyword>
<dbReference type="PANTHER" id="PTHR19965:SF94">
    <property type="entry name" value="FI13061P-RELATED"/>
    <property type="match status" value="1"/>
</dbReference>
<dbReference type="InterPro" id="IPR034784">
    <property type="entry name" value="PDIP3_RRM"/>
</dbReference>